<dbReference type="Pfam" id="PF13087">
    <property type="entry name" value="AAA_12"/>
    <property type="match status" value="1"/>
</dbReference>
<dbReference type="InterPro" id="IPR041679">
    <property type="entry name" value="DNA2/NAM7-like_C"/>
</dbReference>
<feature type="transmembrane region" description="Helical" evidence="17">
    <location>
        <begin position="1076"/>
        <end position="1095"/>
    </location>
</feature>
<keyword evidence="5" id="KW-0963">Cytoplasm</keyword>
<evidence type="ECO:0000256" key="6">
    <source>
        <dbReference type="ARBA" id="ARBA00022692"/>
    </source>
</evidence>
<evidence type="ECO:0000256" key="14">
    <source>
        <dbReference type="ARBA" id="ARBA00023158"/>
    </source>
</evidence>
<evidence type="ECO:0000256" key="13">
    <source>
        <dbReference type="ARBA" id="ARBA00023136"/>
    </source>
</evidence>
<dbReference type="Pfam" id="PF13086">
    <property type="entry name" value="AAA_11"/>
    <property type="match status" value="2"/>
</dbReference>
<keyword evidence="6 17" id="KW-0812">Transmembrane</keyword>
<dbReference type="STRING" id="180088.A0A1J8Q750"/>
<accession>A0A1J8Q750</accession>
<evidence type="ECO:0000256" key="15">
    <source>
        <dbReference type="ARBA" id="ARBA00047984"/>
    </source>
</evidence>
<evidence type="ECO:0000256" key="7">
    <source>
        <dbReference type="ARBA" id="ARBA00022741"/>
    </source>
</evidence>
<evidence type="ECO:0000259" key="20">
    <source>
        <dbReference type="Pfam" id="PF21634"/>
    </source>
</evidence>
<dbReference type="CDD" id="cd18808">
    <property type="entry name" value="SF1_C_Upf1"/>
    <property type="match status" value="1"/>
</dbReference>
<protein>
    <recommendedName>
        <fullName evidence="4">RNA helicase</fullName>
        <ecNumber evidence="4">3.6.4.13</ecNumber>
    </recommendedName>
</protein>
<keyword evidence="14" id="KW-0943">RNA-mediated gene silencing</keyword>
<dbReference type="PANTHER" id="PTHR45418:SF1">
    <property type="entry name" value="CANCER_TESTIS ANTIGEN 55"/>
    <property type="match status" value="1"/>
</dbReference>
<feature type="transmembrane region" description="Helical" evidence="17">
    <location>
        <begin position="1177"/>
        <end position="1196"/>
    </location>
</feature>
<keyword evidence="13 17" id="KW-0472">Membrane</keyword>
<evidence type="ECO:0000256" key="9">
    <source>
        <dbReference type="ARBA" id="ARBA00022806"/>
    </source>
</evidence>
<dbReference type="GO" id="GO:0005524">
    <property type="term" value="F:ATP binding"/>
    <property type="evidence" value="ECO:0007669"/>
    <property type="project" value="UniProtKB-KW"/>
</dbReference>
<keyword evidence="12 17" id="KW-1133">Transmembrane helix</keyword>
<evidence type="ECO:0000313" key="21">
    <source>
        <dbReference type="EMBL" id="OJA09481.1"/>
    </source>
</evidence>
<dbReference type="InterPro" id="IPR037185">
    <property type="entry name" value="EmrE-like"/>
</dbReference>
<dbReference type="Proteomes" id="UP000183567">
    <property type="component" value="Unassembled WGS sequence"/>
</dbReference>
<sequence length="1353" mass="149974">MAMKRISPEKTIVRCWVQHVKGKKHCRKAETNGLLAGVAPVIPDALPGELLCGVCEKYVPNALWASHPQSPQHRRKEVYTAFKVALEEAEKDKHGVVLSEGLDFGIVESADAARGVSRTLTIETTVPSSRITIKKVSLSSLFTGTQSPFAVTTAVEGSVLVYRRPTTIGLRFSTPYSGRMDDRLEIIFEDTALRVTFVIARVLKAIVGSQADYALLKPTAPFQPRRRTRAQPVTEVVPGIPPPSNNAIPYSIKLPVAKLSVSLSVALSETSSRKALDQIRRVFLPKVLDSSTYSRYFKTLLWAEEYRMERDLEHYDIPDAQLEHHGQYYHLTVPGLAEKRPSVLVGDNFLVQRHGAVEGHWYEGHVHFVRQASVGLRFDMSFRGWSAQQRYTVRFKLNRIPMRRQHQALDTAFAFDKFLFPQRAHILQLVARPGVIPIKPLNPLITTNPPQLQAVTSIVLQQPGSAPFAVFGPPGTGKTITIVEAMKQLLKNKPNTRILATAPSNSAADLIASRLASTLGPDELFRLYAPSRHLDQVEDKLQPYTHRKTLEGQHGCFSVPPLAIFKRYKVVVCTCVSASIPYGIGIPRGHFTHIVVDEAGQATEPEVMIGIKTMADNATNIILAGDPKQLGPIIRSNIARELGLEQSYLERLMSMDAYNAQSGHGLSVVKLVKNFRSHPAILKFPNERFYANDLESCGSKKVICAFENWSKLPSRKFPIIFHSISGKDDREASSPSFFNIDEVTQVRKYIQLLRDDRQIRVSHTEIGVIAPYHAQCVKIRKALSGVADEVKVGSVEEFQGQERRVIIISTVRSSREFVDFDLRHTLGFVANPRRFNVAVTRAQALLVVVGDPNVLSLDPLWRSFLNYVHLNGGWAGPKPTWDTTETVDESGEYDVLIRAAAVTDMNLLARRIEWAVGENVKTGATNEGDDDDDDDANADRPWRELDGLDRRDLLTQEHEILHMHLPPKIMLTSGIQYGGLESRLWCWEKLILKSTVANFAAYTFAPPILVTPLGALSVLIGAILASFLLNEELGHLGRTGCALCLIGSLIIVLHAPPDKEVQTVDEILNYAIQPGFMLYCFTVFIFTIVMIFGVAPRYGRSNPLVYISICSLVGSVSIMAIKGFGVAVKLTFGGNNQFTHPSTYAFGIVVIGCILVQMNFFNKALDTFSTNVVNPMYYVGFSTATIVASLILFQGFNTTDGTNTVTLLAGFIVTFLGVHLLNLSRKPEAPHMPGHSTLESGLMNPRISLQGRMSLDGWGGASDVRPDGALQSSGHGRRSSLYRAQSTALFNAFEEEETTNNMPLSKLRESEEEYDYDSDVDERTRLHSEHTSDSRSHSNSPVLQGSARSSPRP</sequence>
<evidence type="ECO:0000256" key="11">
    <source>
        <dbReference type="ARBA" id="ARBA00022884"/>
    </source>
</evidence>
<evidence type="ECO:0000256" key="1">
    <source>
        <dbReference type="ARBA" id="ARBA00004141"/>
    </source>
</evidence>
<comment type="similarity">
    <text evidence="3">Belongs to the DNA2/NAM7 helicase family. SDE3 subfamily.</text>
</comment>
<comment type="catalytic activity">
    <reaction evidence="15">
        <text>ATP + H2O = ADP + phosphate + H(+)</text>
        <dbReference type="Rhea" id="RHEA:13065"/>
        <dbReference type="ChEBI" id="CHEBI:15377"/>
        <dbReference type="ChEBI" id="CHEBI:15378"/>
        <dbReference type="ChEBI" id="CHEBI:30616"/>
        <dbReference type="ChEBI" id="CHEBI:43474"/>
        <dbReference type="ChEBI" id="CHEBI:456216"/>
        <dbReference type="EC" id="3.6.4.13"/>
    </reaction>
</comment>
<feature type="domain" description="DNA2/NAM7 helicase helicase" evidence="18">
    <location>
        <begin position="564"/>
        <end position="636"/>
    </location>
</feature>
<keyword evidence="10" id="KW-0067">ATP-binding</keyword>
<keyword evidence="8" id="KW-0378">Hydrolase</keyword>
<dbReference type="Pfam" id="PF05653">
    <property type="entry name" value="Mg_trans_NIPA"/>
    <property type="match status" value="1"/>
</dbReference>
<feature type="transmembrane region" description="Helical" evidence="17">
    <location>
        <begin position="1202"/>
        <end position="1223"/>
    </location>
</feature>
<dbReference type="GO" id="GO:0003723">
    <property type="term" value="F:RNA binding"/>
    <property type="evidence" value="ECO:0007669"/>
    <property type="project" value="UniProtKB-KW"/>
</dbReference>
<dbReference type="SUPFAM" id="SSF52540">
    <property type="entry name" value="P-loop containing nucleoside triphosphate hydrolases"/>
    <property type="match status" value="1"/>
</dbReference>
<evidence type="ECO:0000256" key="17">
    <source>
        <dbReference type="SAM" id="Phobius"/>
    </source>
</evidence>
<feature type="domain" description="DNA2/NAM7 helicase helicase" evidence="18">
    <location>
        <begin position="447"/>
        <end position="551"/>
    </location>
</feature>
<dbReference type="FunFam" id="3.40.50.300:FF:000608">
    <property type="entry name" value="Mov10 RISC complex RNA helicase"/>
    <property type="match status" value="1"/>
</dbReference>
<dbReference type="GO" id="GO:0032574">
    <property type="term" value="F:5'-3' RNA helicase activity"/>
    <property type="evidence" value="ECO:0007669"/>
    <property type="project" value="InterPro"/>
</dbReference>
<dbReference type="Pfam" id="PF21634">
    <property type="entry name" value="MOV-10_beta-barrel"/>
    <property type="match status" value="1"/>
</dbReference>
<evidence type="ECO:0000256" key="4">
    <source>
        <dbReference type="ARBA" id="ARBA00012552"/>
    </source>
</evidence>
<evidence type="ECO:0000259" key="19">
    <source>
        <dbReference type="Pfam" id="PF13087"/>
    </source>
</evidence>
<dbReference type="InterPro" id="IPR027417">
    <property type="entry name" value="P-loop_NTPase"/>
</dbReference>
<dbReference type="GO" id="GO:0031047">
    <property type="term" value="P:regulatory ncRNA-mediated gene silencing"/>
    <property type="evidence" value="ECO:0007669"/>
    <property type="project" value="UniProtKB-KW"/>
</dbReference>
<feature type="compositionally biased region" description="Acidic residues" evidence="16">
    <location>
        <begin position="1310"/>
        <end position="1320"/>
    </location>
</feature>
<name>A0A1J8Q750_9AGAM</name>
<gene>
    <name evidence="21" type="ORF">AZE42_05858</name>
</gene>
<dbReference type="InterPro" id="IPR047187">
    <property type="entry name" value="SF1_C_Upf1"/>
</dbReference>
<evidence type="ECO:0000256" key="12">
    <source>
        <dbReference type="ARBA" id="ARBA00022989"/>
    </source>
</evidence>
<organism evidence="21 22">
    <name type="scientific">Rhizopogon vesiculosus</name>
    <dbReference type="NCBI Taxonomy" id="180088"/>
    <lineage>
        <taxon>Eukaryota</taxon>
        <taxon>Fungi</taxon>
        <taxon>Dikarya</taxon>
        <taxon>Basidiomycota</taxon>
        <taxon>Agaricomycotina</taxon>
        <taxon>Agaricomycetes</taxon>
        <taxon>Agaricomycetidae</taxon>
        <taxon>Boletales</taxon>
        <taxon>Suillineae</taxon>
        <taxon>Rhizopogonaceae</taxon>
        <taxon>Rhizopogon</taxon>
    </lineage>
</organism>
<dbReference type="InterPro" id="IPR026122">
    <property type="entry name" value="MOV-10/SDE3_DEXXQ/H-box"/>
</dbReference>
<dbReference type="InterPro" id="IPR041677">
    <property type="entry name" value="DNA2/NAM7_AAA_11"/>
</dbReference>
<feature type="transmembrane region" description="Helical" evidence="17">
    <location>
        <begin position="1104"/>
        <end position="1124"/>
    </location>
</feature>
<feature type="transmembrane region" description="Helical" evidence="17">
    <location>
        <begin position="1008"/>
        <end position="1029"/>
    </location>
</feature>
<evidence type="ECO:0000256" key="3">
    <source>
        <dbReference type="ARBA" id="ARBA00005601"/>
    </source>
</evidence>
<dbReference type="CDD" id="cd18038">
    <property type="entry name" value="DEXXQc_Helz-like"/>
    <property type="match status" value="1"/>
</dbReference>
<dbReference type="InterPro" id="IPR008521">
    <property type="entry name" value="Mg_trans_NIPA"/>
</dbReference>
<dbReference type="GO" id="GO:0036464">
    <property type="term" value="C:cytoplasmic ribonucleoprotein granule"/>
    <property type="evidence" value="ECO:0007669"/>
    <property type="project" value="UniProtKB-SubCell"/>
</dbReference>
<evidence type="ECO:0000259" key="18">
    <source>
        <dbReference type="Pfam" id="PF13086"/>
    </source>
</evidence>
<keyword evidence="11" id="KW-0694">RNA-binding</keyword>
<dbReference type="EMBL" id="LVVM01005908">
    <property type="protein sequence ID" value="OJA09481.1"/>
    <property type="molecule type" value="Genomic_DNA"/>
</dbReference>
<evidence type="ECO:0000313" key="22">
    <source>
        <dbReference type="Proteomes" id="UP000183567"/>
    </source>
</evidence>
<dbReference type="EC" id="3.6.4.13" evidence="4"/>
<dbReference type="GO" id="GO:0016787">
    <property type="term" value="F:hydrolase activity"/>
    <property type="evidence" value="ECO:0007669"/>
    <property type="project" value="UniProtKB-KW"/>
</dbReference>
<keyword evidence="7" id="KW-0547">Nucleotide-binding</keyword>
<evidence type="ECO:0000256" key="8">
    <source>
        <dbReference type="ARBA" id="ARBA00022801"/>
    </source>
</evidence>
<dbReference type="GO" id="GO:0015095">
    <property type="term" value="F:magnesium ion transmembrane transporter activity"/>
    <property type="evidence" value="ECO:0007669"/>
    <property type="project" value="InterPro"/>
</dbReference>
<dbReference type="OrthoDB" id="6513042at2759"/>
<feature type="transmembrane region" description="Helical" evidence="17">
    <location>
        <begin position="1144"/>
        <end position="1165"/>
    </location>
</feature>
<dbReference type="PANTHER" id="PTHR45418">
    <property type="entry name" value="CANCER/TESTIS ANTIGEN 55"/>
    <property type="match status" value="1"/>
</dbReference>
<evidence type="ECO:0000256" key="5">
    <source>
        <dbReference type="ARBA" id="ARBA00022490"/>
    </source>
</evidence>
<reference evidence="21 22" key="1">
    <citation type="submission" date="2016-03" db="EMBL/GenBank/DDBJ databases">
        <title>Comparative genomics of the ectomycorrhizal sister species Rhizopogon vinicolor and Rhizopogon vesiculosus (Basidiomycota: Boletales) reveals a divergence of the mating type B locus.</title>
        <authorList>
            <person name="Mujic A.B."/>
            <person name="Kuo A."/>
            <person name="Tritt A."/>
            <person name="Lipzen A."/>
            <person name="Chen C."/>
            <person name="Johnson J."/>
            <person name="Sharma A."/>
            <person name="Barry K."/>
            <person name="Grigoriev I.V."/>
            <person name="Spatafora J.W."/>
        </authorList>
    </citation>
    <scope>NUCLEOTIDE SEQUENCE [LARGE SCALE GENOMIC DNA]</scope>
    <source>
        <strain evidence="21 22">AM-OR11-056</strain>
    </source>
</reference>
<dbReference type="Gene3D" id="3.40.50.300">
    <property type="entry name" value="P-loop containing nucleotide triphosphate hydrolases"/>
    <property type="match status" value="2"/>
</dbReference>
<feature type="transmembrane region" description="Helical" evidence="17">
    <location>
        <begin position="1036"/>
        <end position="1056"/>
    </location>
</feature>
<dbReference type="InterPro" id="IPR049080">
    <property type="entry name" value="MOV-10-like_beta-barrel"/>
</dbReference>
<dbReference type="SUPFAM" id="SSF103481">
    <property type="entry name" value="Multidrug resistance efflux transporter EmrE"/>
    <property type="match status" value="1"/>
</dbReference>
<evidence type="ECO:0000256" key="10">
    <source>
        <dbReference type="ARBA" id="ARBA00022840"/>
    </source>
</evidence>
<evidence type="ECO:0000256" key="16">
    <source>
        <dbReference type="SAM" id="MobiDB-lite"/>
    </source>
</evidence>
<keyword evidence="22" id="KW-1185">Reference proteome</keyword>
<dbReference type="GO" id="GO:0016020">
    <property type="term" value="C:membrane"/>
    <property type="evidence" value="ECO:0007669"/>
    <property type="project" value="UniProtKB-SubCell"/>
</dbReference>
<keyword evidence="9" id="KW-0347">Helicase</keyword>
<comment type="subcellular location">
    <subcellularLocation>
        <location evidence="2">Cytoplasm</location>
        <location evidence="2">Cytoplasmic ribonucleoprotein granule</location>
    </subcellularLocation>
    <subcellularLocation>
        <location evidence="1">Membrane</location>
        <topology evidence="1">Multi-pass membrane protein</topology>
    </subcellularLocation>
</comment>
<feature type="compositionally biased region" description="Basic and acidic residues" evidence="16">
    <location>
        <begin position="1321"/>
        <end position="1336"/>
    </location>
</feature>
<evidence type="ECO:0000256" key="2">
    <source>
        <dbReference type="ARBA" id="ARBA00004331"/>
    </source>
</evidence>
<feature type="compositionally biased region" description="Acidic residues" evidence="16">
    <location>
        <begin position="927"/>
        <end position="936"/>
    </location>
</feature>
<proteinExistence type="inferred from homology"/>
<feature type="compositionally biased region" description="Polar residues" evidence="16">
    <location>
        <begin position="1337"/>
        <end position="1353"/>
    </location>
</feature>
<feature type="region of interest" description="Disordered" evidence="16">
    <location>
        <begin position="1292"/>
        <end position="1353"/>
    </location>
</feature>
<comment type="caution">
    <text evidence="21">The sequence shown here is derived from an EMBL/GenBank/DDBJ whole genome shotgun (WGS) entry which is preliminary data.</text>
</comment>
<feature type="domain" description="Helicase MOV-10-like beta-barrel" evidence="20">
    <location>
        <begin position="315"/>
        <end position="395"/>
    </location>
</feature>
<feature type="region of interest" description="Disordered" evidence="16">
    <location>
        <begin position="922"/>
        <end position="942"/>
    </location>
</feature>
<feature type="domain" description="DNA2/NAM7 helicase-like C-terminal" evidence="19">
    <location>
        <begin position="644"/>
        <end position="852"/>
    </location>
</feature>